<keyword evidence="2" id="KW-1133">Transmembrane helix</keyword>
<evidence type="ECO:0000313" key="3">
    <source>
        <dbReference type="EMBL" id="REF94749.1"/>
    </source>
</evidence>
<keyword evidence="2" id="KW-0472">Membrane</keyword>
<sequence>MFYRAAVTQPTPPPPGQPVPGHGQPVPGYGQPVPGYGQPVPGYGQPVPGYGQPFGYGQPVLPPNPPRPPGRPIWPWLVGGGVVFLLIICLGGAGLLFALDQSGPAESARAAGDAPVPPPRANRLPATPSAEPEPPRVIAPDVTISGRGNKTAKVRLEPDAAYVATITHDGDSNFMVEALDTSGRPVGLIVNAIGAYSGDRTVGLLERGEPAAFRVRADGSWKIVLRDLTKAPTFTGEASGRKPAVFLVPDAERLGSRITATFSGRDNFVVRGFGEDDRMGLFVNEIGRYKGTAPLPPDTQVIEVEAQGGWTLQAAR</sequence>
<keyword evidence="2" id="KW-0812">Transmembrane</keyword>
<feature type="region of interest" description="Disordered" evidence="1">
    <location>
        <begin position="107"/>
        <end position="143"/>
    </location>
</feature>
<organism evidence="3 4">
    <name type="scientific">Asanoa ferruginea</name>
    <dbReference type="NCBI Taxonomy" id="53367"/>
    <lineage>
        <taxon>Bacteria</taxon>
        <taxon>Bacillati</taxon>
        <taxon>Actinomycetota</taxon>
        <taxon>Actinomycetes</taxon>
        <taxon>Micromonosporales</taxon>
        <taxon>Micromonosporaceae</taxon>
        <taxon>Asanoa</taxon>
    </lineage>
</organism>
<evidence type="ECO:0000256" key="2">
    <source>
        <dbReference type="SAM" id="Phobius"/>
    </source>
</evidence>
<name>A0A3D9ZCW2_9ACTN</name>
<dbReference type="Proteomes" id="UP000256913">
    <property type="component" value="Unassembled WGS sequence"/>
</dbReference>
<evidence type="ECO:0000256" key="1">
    <source>
        <dbReference type="SAM" id="MobiDB-lite"/>
    </source>
</evidence>
<protein>
    <submittedName>
        <fullName evidence="3">Uncharacterized protein</fullName>
    </submittedName>
</protein>
<feature type="compositionally biased region" description="Low complexity" evidence="1">
    <location>
        <begin position="19"/>
        <end position="59"/>
    </location>
</feature>
<dbReference type="EMBL" id="QUMQ01000001">
    <property type="protein sequence ID" value="REF94749.1"/>
    <property type="molecule type" value="Genomic_DNA"/>
</dbReference>
<dbReference type="AlphaFoldDB" id="A0A3D9ZCW2"/>
<comment type="caution">
    <text evidence="3">The sequence shown here is derived from an EMBL/GenBank/DDBJ whole genome shotgun (WGS) entry which is preliminary data.</text>
</comment>
<feature type="region of interest" description="Disordered" evidence="1">
    <location>
        <begin position="1"/>
        <end position="64"/>
    </location>
</feature>
<feature type="transmembrane region" description="Helical" evidence="2">
    <location>
        <begin position="73"/>
        <end position="99"/>
    </location>
</feature>
<accession>A0A3D9ZCW2</accession>
<gene>
    <name evidence="3" type="ORF">DFJ67_0690</name>
</gene>
<keyword evidence="4" id="KW-1185">Reference proteome</keyword>
<reference evidence="3 4" key="1">
    <citation type="submission" date="2018-08" db="EMBL/GenBank/DDBJ databases">
        <title>Sequencing the genomes of 1000 actinobacteria strains.</title>
        <authorList>
            <person name="Klenk H.-P."/>
        </authorList>
    </citation>
    <scope>NUCLEOTIDE SEQUENCE [LARGE SCALE GENOMIC DNA]</scope>
    <source>
        <strain evidence="3 4">DSM 44099</strain>
    </source>
</reference>
<proteinExistence type="predicted"/>
<evidence type="ECO:0000313" key="4">
    <source>
        <dbReference type="Proteomes" id="UP000256913"/>
    </source>
</evidence>